<organism evidence="4 5">
    <name type="scientific">Pycnoporus cinnabarinus</name>
    <name type="common">Cinnabar-red polypore</name>
    <name type="synonym">Trametes cinnabarina</name>
    <dbReference type="NCBI Taxonomy" id="5643"/>
    <lineage>
        <taxon>Eukaryota</taxon>
        <taxon>Fungi</taxon>
        <taxon>Dikarya</taxon>
        <taxon>Basidiomycota</taxon>
        <taxon>Agaricomycotina</taxon>
        <taxon>Agaricomycetes</taxon>
        <taxon>Polyporales</taxon>
        <taxon>Polyporaceae</taxon>
        <taxon>Trametes</taxon>
    </lineage>
</organism>
<feature type="transmembrane region" description="Helical" evidence="3">
    <location>
        <begin position="105"/>
        <end position="130"/>
    </location>
</feature>
<dbReference type="Proteomes" id="UP000029665">
    <property type="component" value="Unassembled WGS sequence"/>
</dbReference>
<dbReference type="GO" id="GO:0006596">
    <property type="term" value="P:polyamine biosynthetic process"/>
    <property type="evidence" value="ECO:0007669"/>
    <property type="project" value="UniProtKB-KW"/>
</dbReference>
<proteinExistence type="predicted"/>
<keyword evidence="3" id="KW-0812">Transmembrane</keyword>
<dbReference type="OMA" id="GVWVGPK"/>
<keyword evidence="3" id="KW-0472">Membrane</keyword>
<dbReference type="PANTHER" id="PTHR43317">
    <property type="entry name" value="THERMOSPERMINE SYNTHASE ACAULIS5"/>
    <property type="match status" value="1"/>
</dbReference>
<evidence type="ECO:0000313" key="5">
    <source>
        <dbReference type="Proteomes" id="UP000029665"/>
    </source>
</evidence>
<evidence type="ECO:0008006" key="6">
    <source>
        <dbReference type="Google" id="ProtNLM"/>
    </source>
</evidence>
<protein>
    <recommendedName>
        <fullName evidence="6">PABS domain-containing protein</fullName>
    </recommendedName>
</protein>
<name>A0A060SPT3_PYCCI</name>
<dbReference type="HOGENOM" id="CLU_017511_1_0_1"/>
<dbReference type="Gene3D" id="3.40.50.150">
    <property type="entry name" value="Vaccinia Virus protein VP39"/>
    <property type="match status" value="1"/>
</dbReference>
<dbReference type="STRING" id="5643.A0A060SPT3"/>
<dbReference type="Pfam" id="PF01564">
    <property type="entry name" value="Spermine_synth"/>
    <property type="match status" value="1"/>
</dbReference>
<evidence type="ECO:0000256" key="3">
    <source>
        <dbReference type="SAM" id="Phobius"/>
    </source>
</evidence>
<accession>A0A060SPT3</accession>
<gene>
    <name evidence="4" type="ORF">BN946_scf184982.g21</name>
</gene>
<keyword evidence="5" id="KW-1185">Reference proteome</keyword>
<dbReference type="EMBL" id="CCBP010000388">
    <property type="protein sequence ID" value="CDO76562.1"/>
    <property type="molecule type" value="Genomic_DNA"/>
</dbReference>
<dbReference type="NCBIfam" id="NF037959">
    <property type="entry name" value="MFS_SpdSyn"/>
    <property type="match status" value="1"/>
</dbReference>
<feature type="transmembrane region" description="Helical" evidence="3">
    <location>
        <begin position="12"/>
        <end position="37"/>
    </location>
</feature>
<sequence length="645" mass="69834">MASRVREPPKASLAAIAATRVTAIVVLLGLSLATFAYRRALEPLYGSAPTNLHLSKIVWASCILGSFAPSVPLSPAALGLGLLLYALPHSSYWFAVFTGRLGDPIWGPVATHLGVLMPILSLGVAVVKALQVGAPVELPYRKDDPSAPQSAMTLPVCATAVNALQGLWPAVPFIATAPESQIFVQLGTLCAFAWAIEPFLPTIRPKPLVQAPEPVAEPASATSTKGKKGKKIATEKPAASAPPQRPIADAETASGSARLRLALIPLFPLLSSTILQPSTLPKPLLEPYQHPSYPLRILSSVSSPYSAVVVVGESQGPTQGFGTMDHLRYLRAGHSLLGGVWVGPKVQAMDQSYVLKDEAGQPLGDTIYSAFILQEAARLIVKKPKNTDPENALMIGLGTGVAATSFMRHSLDTTIVEIDEAVYDAAHRFFGLPTPAPDRLFIQDARTWVRNRSLTLAESTVDSGSAQFDIVVHDCFSGGTVPGHLYTQEFWRDLKAIVSPDGVVAVNFAGTLVSDSGKAVVHTLYESFPQCRAFYDGDTVDPSHDITSEFVNWVIFCTPSTETIEFRRPVESDYLGSYLRRHVFSKLPEREFDVSVAIKAIPEDKRDRFLLKDAGNPLGEWQQKEAIGHWKIMRGVLPDVFWETY</sequence>
<dbReference type="AlphaFoldDB" id="A0A060SPT3"/>
<evidence type="ECO:0000256" key="2">
    <source>
        <dbReference type="SAM" id="MobiDB-lite"/>
    </source>
</evidence>
<dbReference type="InterPro" id="IPR029063">
    <property type="entry name" value="SAM-dependent_MTases_sf"/>
</dbReference>
<reference evidence="4" key="1">
    <citation type="submission" date="2014-01" db="EMBL/GenBank/DDBJ databases">
        <title>The genome of the white-rot fungus Pycnoporus cinnabarinus: a basidiomycete model with a versatile arsenal for lignocellulosic biomass breakdown.</title>
        <authorList>
            <person name="Levasseur A."/>
            <person name="Lomascolo A."/>
            <person name="Ruiz-Duenas F.J."/>
            <person name="Uzan E."/>
            <person name="Piumi F."/>
            <person name="Kues U."/>
            <person name="Ram A.F.J."/>
            <person name="Murat C."/>
            <person name="Haon M."/>
            <person name="Benoit I."/>
            <person name="Arfi Y."/>
            <person name="Chevret D."/>
            <person name="Drula E."/>
            <person name="Kwon M.J."/>
            <person name="Gouret P."/>
            <person name="Lesage-Meessen L."/>
            <person name="Lombard V."/>
            <person name="Mariette J."/>
            <person name="Noirot C."/>
            <person name="Park J."/>
            <person name="Patyshakuliyeva A."/>
            <person name="Wieneger R.A.B."/>
            <person name="Wosten H.A.B."/>
            <person name="Martin F."/>
            <person name="Coutinho P.M."/>
            <person name="de Vries R."/>
            <person name="Martinez A.T."/>
            <person name="Klopp C."/>
            <person name="Pontarotti P."/>
            <person name="Henrissat B."/>
            <person name="Record E."/>
        </authorList>
    </citation>
    <scope>NUCLEOTIDE SEQUENCE [LARGE SCALE GENOMIC DNA]</scope>
    <source>
        <strain evidence="4">BRFM137</strain>
    </source>
</reference>
<dbReference type="OrthoDB" id="2016285at2759"/>
<evidence type="ECO:0000313" key="4">
    <source>
        <dbReference type="EMBL" id="CDO76562.1"/>
    </source>
</evidence>
<feature type="region of interest" description="Disordered" evidence="2">
    <location>
        <begin position="214"/>
        <end position="251"/>
    </location>
</feature>
<keyword evidence="1" id="KW-0620">Polyamine biosynthesis</keyword>
<comment type="caution">
    <text evidence="4">The sequence shown here is derived from an EMBL/GenBank/DDBJ whole genome shotgun (WGS) entry which is preliminary data.</text>
</comment>
<dbReference type="PANTHER" id="PTHR43317:SF1">
    <property type="entry name" value="THERMOSPERMINE SYNTHASE ACAULIS5"/>
    <property type="match status" value="1"/>
</dbReference>
<evidence type="ECO:0000256" key="1">
    <source>
        <dbReference type="ARBA" id="ARBA00023115"/>
    </source>
</evidence>
<dbReference type="SUPFAM" id="SSF53335">
    <property type="entry name" value="S-adenosyl-L-methionine-dependent methyltransferases"/>
    <property type="match status" value="1"/>
</dbReference>
<keyword evidence="3" id="KW-1133">Transmembrane helix</keyword>